<name>A0A0R2FVZ9_9LACO</name>
<proteinExistence type="inferred from homology"/>
<evidence type="ECO:0000256" key="6">
    <source>
        <dbReference type="RuleBase" id="RU000416"/>
    </source>
</evidence>
<evidence type="ECO:0000256" key="3">
    <source>
        <dbReference type="ARBA" id="ARBA00022691"/>
    </source>
</evidence>
<sequence length="436" mass="49653">MQKRVAEMFAGVGGFRVGLEALNSGWDTIWANQWEPGKKAQHAYDAYIYHFGANENYSNKDISTIVKSQVPDFELLVGGFPCQDYSVAQSGAQGITGKKGALWWDIRDMIKEKFPPFIFLENVDRLLHSPGVKQRGRDFGMILYTLQQLGYGVQWRVINAADYGFPQRRRRVFIFAYRKDTNYYSKIQNSENLKAAVLNLAPYNKKLPIQPVLKEEITGSLNGFKNIVDFSDNFSFDFKNAGIMHDNVIYSAKYEPNYKGQKTTIGDILLPHIEDESLYIDTKPERLKKFEYLKGSKKINRKSADGHEYVYSEGGMAFPDPWDRPGRTMLTSEKSTNRSTHVVRDKETGRLRFLAPIEAERLNMFPDNWTNTGMPNNFRYFTMGNALVVGVVSAIGSGIDDIISIEKTLPLGKNYAHGHIDEIEHSTFNQQTSLDI</sequence>
<dbReference type="PRINTS" id="PR00105">
    <property type="entry name" value="C5METTRFRASE"/>
</dbReference>
<keyword evidence="1 5" id="KW-0489">Methyltransferase</keyword>
<gene>
    <name evidence="8" type="ORF">IV68_GL000743</name>
</gene>
<comment type="similarity">
    <text evidence="5 6">Belongs to the class I-like SAM-binding methyltransferase superfamily. C5-methyltransferase family.</text>
</comment>
<dbReference type="PROSITE" id="PS51679">
    <property type="entry name" value="SAM_MT_C5"/>
    <property type="match status" value="1"/>
</dbReference>
<dbReference type="EMBL" id="JQAX01000002">
    <property type="protein sequence ID" value="KRN32392.1"/>
    <property type="molecule type" value="Genomic_DNA"/>
</dbReference>
<dbReference type="InterPro" id="IPR029063">
    <property type="entry name" value="SAM-dependent_MTases_sf"/>
</dbReference>
<dbReference type="SUPFAM" id="SSF53335">
    <property type="entry name" value="S-adenosyl-L-methionine-dependent methyltransferases"/>
    <property type="match status" value="1"/>
</dbReference>
<dbReference type="GO" id="GO:0009307">
    <property type="term" value="P:DNA restriction-modification system"/>
    <property type="evidence" value="ECO:0007669"/>
    <property type="project" value="UniProtKB-KW"/>
</dbReference>
<dbReference type="NCBIfam" id="TIGR00675">
    <property type="entry name" value="dcm"/>
    <property type="match status" value="1"/>
</dbReference>
<dbReference type="STRING" id="1123500.GCA_000420365_00684"/>
<dbReference type="PROSITE" id="PS00094">
    <property type="entry name" value="C5_MTASE_1"/>
    <property type="match status" value="1"/>
</dbReference>
<dbReference type="PANTHER" id="PTHR46098">
    <property type="entry name" value="TRNA (CYTOSINE(38)-C(5))-METHYLTRANSFERASE"/>
    <property type="match status" value="1"/>
</dbReference>
<evidence type="ECO:0000256" key="2">
    <source>
        <dbReference type="ARBA" id="ARBA00022679"/>
    </source>
</evidence>
<feature type="active site" evidence="5">
    <location>
        <position position="82"/>
    </location>
</feature>
<keyword evidence="4" id="KW-0680">Restriction system</keyword>
<dbReference type="InterPro" id="IPR018117">
    <property type="entry name" value="C5_DNA_meth_AS"/>
</dbReference>
<dbReference type="AlphaFoldDB" id="A0A0R2FVZ9"/>
<evidence type="ECO:0000256" key="7">
    <source>
        <dbReference type="RuleBase" id="RU000417"/>
    </source>
</evidence>
<evidence type="ECO:0000256" key="1">
    <source>
        <dbReference type="ARBA" id="ARBA00022603"/>
    </source>
</evidence>
<evidence type="ECO:0000256" key="5">
    <source>
        <dbReference type="PROSITE-ProRule" id="PRU01016"/>
    </source>
</evidence>
<protein>
    <recommendedName>
        <fullName evidence="7">Cytosine-specific methyltransferase</fullName>
        <ecNumber evidence="7">2.1.1.37</ecNumber>
    </recommendedName>
</protein>
<dbReference type="GO" id="GO:0003886">
    <property type="term" value="F:DNA (cytosine-5-)-methyltransferase activity"/>
    <property type="evidence" value="ECO:0007669"/>
    <property type="project" value="UniProtKB-EC"/>
</dbReference>
<evidence type="ECO:0000256" key="4">
    <source>
        <dbReference type="ARBA" id="ARBA00022747"/>
    </source>
</evidence>
<dbReference type="Proteomes" id="UP000051296">
    <property type="component" value="Unassembled WGS sequence"/>
</dbReference>
<reference evidence="8 9" key="1">
    <citation type="journal article" date="2015" name="Genome Announc.">
        <title>Expanding the biotechnology potential of lactobacilli through comparative genomics of 213 strains and associated genera.</title>
        <authorList>
            <person name="Sun Z."/>
            <person name="Harris H.M."/>
            <person name="McCann A."/>
            <person name="Guo C."/>
            <person name="Argimon S."/>
            <person name="Zhang W."/>
            <person name="Yang X."/>
            <person name="Jeffery I.B."/>
            <person name="Cooney J.C."/>
            <person name="Kagawa T.F."/>
            <person name="Liu W."/>
            <person name="Song Y."/>
            <person name="Salvetti E."/>
            <person name="Wrobel A."/>
            <person name="Rasinkangas P."/>
            <person name="Parkhill J."/>
            <person name="Rea M.C."/>
            <person name="O'Sullivan O."/>
            <person name="Ritari J."/>
            <person name="Douillard F.P."/>
            <person name="Paul Ross R."/>
            <person name="Yang R."/>
            <person name="Briner A.E."/>
            <person name="Felis G.E."/>
            <person name="de Vos W.M."/>
            <person name="Barrangou R."/>
            <person name="Klaenhammer T.R."/>
            <person name="Caufield P.W."/>
            <person name="Cui Y."/>
            <person name="Zhang H."/>
            <person name="O'Toole P.W."/>
        </authorList>
    </citation>
    <scope>NUCLEOTIDE SEQUENCE [LARGE SCALE GENOMIC DNA]</scope>
    <source>
        <strain evidence="8 9">DSM 20190</strain>
    </source>
</reference>
<dbReference type="EC" id="2.1.1.37" evidence="7"/>
<dbReference type="PATRIC" id="fig|1123500.6.peg.748"/>
<organism evidence="8 9">
    <name type="scientific">Weissella halotolerans DSM 20190</name>
    <dbReference type="NCBI Taxonomy" id="1123500"/>
    <lineage>
        <taxon>Bacteria</taxon>
        <taxon>Bacillati</taxon>
        <taxon>Bacillota</taxon>
        <taxon>Bacilli</taxon>
        <taxon>Lactobacillales</taxon>
        <taxon>Lactobacillaceae</taxon>
        <taxon>Weissella</taxon>
    </lineage>
</organism>
<dbReference type="InterPro" id="IPR050750">
    <property type="entry name" value="C5-MTase"/>
</dbReference>
<dbReference type="Pfam" id="PF00145">
    <property type="entry name" value="DNA_methylase"/>
    <property type="match status" value="1"/>
</dbReference>
<dbReference type="PROSITE" id="PS00095">
    <property type="entry name" value="C5_MTASE_2"/>
    <property type="match status" value="1"/>
</dbReference>
<dbReference type="InterPro" id="IPR001525">
    <property type="entry name" value="C5_MeTfrase"/>
</dbReference>
<keyword evidence="9" id="KW-1185">Reference proteome</keyword>
<keyword evidence="3 5" id="KW-0949">S-adenosyl-L-methionine</keyword>
<comment type="caution">
    <text evidence="8">The sequence shown here is derived from an EMBL/GenBank/DDBJ whole genome shotgun (WGS) entry which is preliminary data.</text>
</comment>
<dbReference type="Gene3D" id="3.40.50.150">
    <property type="entry name" value="Vaccinia Virus protein VP39"/>
    <property type="match status" value="2"/>
</dbReference>
<evidence type="ECO:0000313" key="8">
    <source>
        <dbReference type="EMBL" id="KRN32392.1"/>
    </source>
</evidence>
<dbReference type="RefSeq" id="WP_022791461.1">
    <property type="nucleotide sequence ID" value="NZ_ATUU01000002.1"/>
</dbReference>
<dbReference type="PANTHER" id="PTHR46098:SF1">
    <property type="entry name" value="TRNA (CYTOSINE(38)-C(5))-METHYLTRANSFERASE"/>
    <property type="match status" value="1"/>
</dbReference>
<dbReference type="GO" id="GO:0032259">
    <property type="term" value="P:methylation"/>
    <property type="evidence" value="ECO:0007669"/>
    <property type="project" value="UniProtKB-KW"/>
</dbReference>
<accession>A0A0R2FVZ9</accession>
<dbReference type="Gene3D" id="3.90.120.10">
    <property type="entry name" value="DNA Methylase, subunit A, domain 2"/>
    <property type="match status" value="1"/>
</dbReference>
<keyword evidence="2 5" id="KW-0808">Transferase</keyword>
<comment type="catalytic activity">
    <reaction evidence="7">
        <text>a 2'-deoxycytidine in DNA + S-adenosyl-L-methionine = a 5-methyl-2'-deoxycytidine in DNA + S-adenosyl-L-homocysteine + H(+)</text>
        <dbReference type="Rhea" id="RHEA:13681"/>
        <dbReference type="Rhea" id="RHEA-COMP:11369"/>
        <dbReference type="Rhea" id="RHEA-COMP:11370"/>
        <dbReference type="ChEBI" id="CHEBI:15378"/>
        <dbReference type="ChEBI" id="CHEBI:57856"/>
        <dbReference type="ChEBI" id="CHEBI:59789"/>
        <dbReference type="ChEBI" id="CHEBI:85452"/>
        <dbReference type="ChEBI" id="CHEBI:85454"/>
        <dbReference type="EC" id="2.1.1.37"/>
    </reaction>
</comment>
<dbReference type="OrthoDB" id="9813719at2"/>
<dbReference type="eggNOG" id="COG0270">
    <property type="taxonomic scope" value="Bacteria"/>
</dbReference>
<evidence type="ECO:0000313" key="9">
    <source>
        <dbReference type="Proteomes" id="UP000051296"/>
    </source>
</evidence>
<dbReference type="InterPro" id="IPR031303">
    <property type="entry name" value="C5_meth_CS"/>
</dbReference>
<dbReference type="FunCoup" id="A0A0R2FVZ9">
    <property type="interactions" value="7"/>
</dbReference>
<dbReference type="InParanoid" id="A0A0R2FVZ9"/>